<proteinExistence type="predicted"/>
<dbReference type="InterPro" id="IPR019080">
    <property type="entry name" value="YqaJ_viral_recombinase"/>
</dbReference>
<evidence type="ECO:0000313" key="3">
    <source>
        <dbReference type="Proteomes" id="UP000507470"/>
    </source>
</evidence>
<organism evidence="2 3">
    <name type="scientific">Mytilus coruscus</name>
    <name type="common">Sea mussel</name>
    <dbReference type="NCBI Taxonomy" id="42192"/>
    <lineage>
        <taxon>Eukaryota</taxon>
        <taxon>Metazoa</taxon>
        <taxon>Spiralia</taxon>
        <taxon>Lophotrochozoa</taxon>
        <taxon>Mollusca</taxon>
        <taxon>Bivalvia</taxon>
        <taxon>Autobranchia</taxon>
        <taxon>Pteriomorphia</taxon>
        <taxon>Mytilida</taxon>
        <taxon>Mytiloidea</taxon>
        <taxon>Mytilidae</taxon>
        <taxon>Mytilinae</taxon>
        <taxon>Mytilus</taxon>
    </lineage>
</organism>
<dbReference type="GO" id="GO:0006281">
    <property type="term" value="P:DNA repair"/>
    <property type="evidence" value="ECO:0007669"/>
    <property type="project" value="UniProtKB-ARBA"/>
</dbReference>
<reference evidence="2 3" key="1">
    <citation type="submission" date="2020-06" db="EMBL/GenBank/DDBJ databases">
        <authorList>
            <person name="Li R."/>
            <person name="Bekaert M."/>
        </authorList>
    </citation>
    <scope>NUCLEOTIDE SEQUENCE [LARGE SCALE GENOMIC DNA]</scope>
    <source>
        <strain evidence="3">wild</strain>
    </source>
</reference>
<dbReference type="SUPFAM" id="SSF52980">
    <property type="entry name" value="Restriction endonuclease-like"/>
    <property type="match status" value="1"/>
</dbReference>
<dbReference type="CDD" id="cd22343">
    <property type="entry name" value="PDDEXK_lambda_exonuclease-like"/>
    <property type="match status" value="1"/>
</dbReference>
<dbReference type="EMBL" id="CACVKT020008264">
    <property type="protein sequence ID" value="CAC5413919.1"/>
    <property type="molecule type" value="Genomic_DNA"/>
</dbReference>
<dbReference type="InterPro" id="IPR011604">
    <property type="entry name" value="PDDEXK-like_dom_sf"/>
</dbReference>
<dbReference type="AlphaFoldDB" id="A0A6J8DZA1"/>
<dbReference type="PANTHER" id="PTHR47526">
    <property type="entry name" value="ATP-DEPENDENT DNA HELICASE"/>
    <property type="match status" value="1"/>
</dbReference>
<dbReference type="Proteomes" id="UP000507470">
    <property type="component" value="Unassembled WGS sequence"/>
</dbReference>
<keyword evidence="3" id="KW-1185">Reference proteome</keyword>
<dbReference type="OrthoDB" id="6072306at2759"/>
<dbReference type="InterPro" id="IPR011335">
    <property type="entry name" value="Restrct_endonuc-II-like"/>
</dbReference>
<protein>
    <recommendedName>
        <fullName evidence="1">YqaJ viral recombinase domain-containing protein</fullName>
    </recommendedName>
</protein>
<gene>
    <name evidence="2" type="ORF">MCOR_46773</name>
</gene>
<dbReference type="Gene3D" id="3.90.320.10">
    <property type="match status" value="1"/>
</dbReference>
<name>A0A6J8DZA1_MYTCO</name>
<dbReference type="Pfam" id="PF09588">
    <property type="entry name" value="YqaJ"/>
    <property type="match status" value="1"/>
</dbReference>
<feature type="domain" description="YqaJ viral recombinase" evidence="1">
    <location>
        <begin position="297"/>
        <end position="418"/>
    </location>
</feature>
<dbReference type="PANTHER" id="PTHR47526:SF3">
    <property type="entry name" value="PHD-TYPE DOMAIN-CONTAINING PROTEIN"/>
    <property type="match status" value="1"/>
</dbReference>
<sequence>MATRENLKKLSINNLRKLAKDLNINTTKVKKDDLVGTLLVNNVVETSLTPVRAVSEATNIGPGASGNENLPPFLSVHYSPLPPTFFESTTKPSFATIYSFMILRSRDDGGSAKNFKELDKSVKHFDSGDIHEISFSRCPIGLAQSCSHIGGLLFALSNSPSSKQQQEDKSCTPLPCQWKVPRTVNQKAQPLKSLDLSKPRINKQEKTTSIATFDPRHTTDRTPDINRALDHLTKLKAVFPNSGMCSLWNIPDKVPEAMVVEEVTTTESPLLLAMCNSSQEYLVKQILEGSCLDRWPQLPKAIQWGVDMEDRARQEYLTFQKAFKGDITVLPTGLTLYPHMSLFGVSGDGKVLDGTEIGLLEIKCPFSCGGVPVNTMEIEDISNLNAANFCLEWGPTGPQLKRNQKYYAQVQGEMAIMGLPWCDFVVWTNASKNNIFIERICFDEAFCNDMLPKLLEFYMKCFYSKICE</sequence>
<accession>A0A6J8DZA1</accession>
<evidence type="ECO:0000259" key="1">
    <source>
        <dbReference type="Pfam" id="PF09588"/>
    </source>
</evidence>
<evidence type="ECO:0000313" key="2">
    <source>
        <dbReference type="EMBL" id="CAC5413919.1"/>
    </source>
</evidence>